<accession>A0A9P6B1Z3</accession>
<dbReference type="EMBL" id="MU128945">
    <property type="protein sequence ID" value="KAF9515912.1"/>
    <property type="molecule type" value="Genomic_DNA"/>
</dbReference>
<keyword evidence="1" id="KW-0472">Membrane</keyword>
<protein>
    <submittedName>
        <fullName evidence="2">Uncharacterized protein</fullName>
    </submittedName>
</protein>
<reference evidence="2" key="1">
    <citation type="journal article" date="2020" name="Nat. Commun.">
        <title>Large-scale genome sequencing of mycorrhizal fungi provides insights into the early evolution of symbiotic traits.</title>
        <authorList>
            <person name="Miyauchi S."/>
            <person name="Kiss E."/>
            <person name="Kuo A."/>
            <person name="Drula E."/>
            <person name="Kohler A."/>
            <person name="Sanchez-Garcia M."/>
            <person name="Morin E."/>
            <person name="Andreopoulos B."/>
            <person name="Barry K.W."/>
            <person name="Bonito G."/>
            <person name="Buee M."/>
            <person name="Carver A."/>
            <person name="Chen C."/>
            <person name="Cichocki N."/>
            <person name="Clum A."/>
            <person name="Culley D."/>
            <person name="Crous P.W."/>
            <person name="Fauchery L."/>
            <person name="Girlanda M."/>
            <person name="Hayes R.D."/>
            <person name="Keri Z."/>
            <person name="LaButti K."/>
            <person name="Lipzen A."/>
            <person name="Lombard V."/>
            <person name="Magnuson J."/>
            <person name="Maillard F."/>
            <person name="Murat C."/>
            <person name="Nolan M."/>
            <person name="Ohm R.A."/>
            <person name="Pangilinan J."/>
            <person name="Pereira M.F."/>
            <person name="Perotto S."/>
            <person name="Peter M."/>
            <person name="Pfister S."/>
            <person name="Riley R."/>
            <person name="Sitrit Y."/>
            <person name="Stielow J.B."/>
            <person name="Szollosi G."/>
            <person name="Zifcakova L."/>
            <person name="Stursova M."/>
            <person name="Spatafora J.W."/>
            <person name="Tedersoo L."/>
            <person name="Vaario L.M."/>
            <person name="Yamada A."/>
            <person name="Yan M."/>
            <person name="Wang P."/>
            <person name="Xu J."/>
            <person name="Bruns T."/>
            <person name="Baldrian P."/>
            <person name="Vilgalys R."/>
            <person name="Dunand C."/>
            <person name="Henrissat B."/>
            <person name="Grigoriev I.V."/>
            <person name="Hibbett D."/>
            <person name="Nagy L.G."/>
            <person name="Martin F.M."/>
        </authorList>
    </citation>
    <scope>NUCLEOTIDE SEQUENCE</scope>
    <source>
        <strain evidence="2">UP504</strain>
    </source>
</reference>
<name>A0A9P6B1Z3_9AGAM</name>
<organism evidence="2 3">
    <name type="scientific">Hydnum rufescens UP504</name>
    <dbReference type="NCBI Taxonomy" id="1448309"/>
    <lineage>
        <taxon>Eukaryota</taxon>
        <taxon>Fungi</taxon>
        <taxon>Dikarya</taxon>
        <taxon>Basidiomycota</taxon>
        <taxon>Agaricomycotina</taxon>
        <taxon>Agaricomycetes</taxon>
        <taxon>Cantharellales</taxon>
        <taxon>Hydnaceae</taxon>
        <taxon>Hydnum</taxon>
    </lineage>
</organism>
<comment type="caution">
    <text evidence="2">The sequence shown here is derived from an EMBL/GenBank/DDBJ whole genome shotgun (WGS) entry which is preliminary data.</text>
</comment>
<dbReference type="AlphaFoldDB" id="A0A9P6B1Z3"/>
<keyword evidence="1" id="KW-1133">Transmembrane helix</keyword>
<keyword evidence="1" id="KW-0812">Transmembrane</keyword>
<proteinExistence type="predicted"/>
<dbReference type="Proteomes" id="UP000886523">
    <property type="component" value="Unassembled WGS sequence"/>
</dbReference>
<evidence type="ECO:0000256" key="1">
    <source>
        <dbReference type="SAM" id="Phobius"/>
    </source>
</evidence>
<keyword evidence="3" id="KW-1185">Reference proteome</keyword>
<evidence type="ECO:0000313" key="3">
    <source>
        <dbReference type="Proteomes" id="UP000886523"/>
    </source>
</evidence>
<gene>
    <name evidence="2" type="ORF">BS47DRAFT_729350</name>
</gene>
<sequence length="84" mass="9672">MHPVTPRDRLGHHRSLSIFQTCSVLCTFLHTCMLLMLKDVGDACRIHYIIRAISYSIIHARHPMKLPQVQRDDLASSRPISFMS</sequence>
<evidence type="ECO:0000313" key="2">
    <source>
        <dbReference type="EMBL" id="KAF9515912.1"/>
    </source>
</evidence>
<feature type="transmembrane region" description="Helical" evidence="1">
    <location>
        <begin position="16"/>
        <end position="37"/>
    </location>
</feature>